<reference evidence="5" key="1">
    <citation type="submission" date="2025-08" db="UniProtKB">
        <authorList>
            <consortium name="RefSeq"/>
        </authorList>
    </citation>
    <scope>IDENTIFICATION</scope>
</reference>
<dbReference type="GO" id="GO:0005634">
    <property type="term" value="C:nucleus"/>
    <property type="evidence" value="ECO:0007669"/>
    <property type="project" value="TreeGrafter"/>
</dbReference>
<dbReference type="GO" id="GO:0003723">
    <property type="term" value="F:RNA binding"/>
    <property type="evidence" value="ECO:0007669"/>
    <property type="project" value="UniProtKB-UniRule"/>
</dbReference>
<dbReference type="SMART" id="SM00360">
    <property type="entry name" value="RRM"/>
    <property type="match status" value="1"/>
</dbReference>
<evidence type="ECO:0000313" key="4">
    <source>
        <dbReference type="Proteomes" id="UP001515500"/>
    </source>
</evidence>
<dbReference type="PANTHER" id="PTHR48024:SF56">
    <property type="entry name" value="HETEROGENEOUS NUCLEAR RIBONUCLEOPROTEIN A0"/>
    <property type="match status" value="1"/>
</dbReference>
<accession>A0AB40B869</accession>
<dbReference type="InterPro" id="IPR035979">
    <property type="entry name" value="RBD_domain_sf"/>
</dbReference>
<dbReference type="Gene3D" id="3.30.70.330">
    <property type="match status" value="2"/>
</dbReference>
<evidence type="ECO:0000259" key="3">
    <source>
        <dbReference type="PROSITE" id="PS50102"/>
    </source>
</evidence>
<dbReference type="GeneID" id="120260090"/>
<dbReference type="RefSeq" id="XP_039123467.1">
    <property type="nucleotide sequence ID" value="XM_039267533.1"/>
</dbReference>
<evidence type="ECO:0000256" key="2">
    <source>
        <dbReference type="PROSITE-ProRule" id="PRU00176"/>
    </source>
</evidence>
<keyword evidence="1 2" id="KW-0694">RNA-binding</keyword>
<gene>
    <name evidence="5" type="primary">LOC120260090</name>
</gene>
<proteinExistence type="predicted"/>
<dbReference type="InterPro" id="IPR050886">
    <property type="entry name" value="RNA-binding_reg"/>
</dbReference>
<name>A0AB40B869_DIOCR</name>
<dbReference type="InterPro" id="IPR000504">
    <property type="entry name" value="RRM_dom"/>
</dbReference>
<dbReference type="InterPro" id="IPR012677">
    <property type="entry name" value="Nucleotide-bd_a/b_plait_sf"/>
</dbReference>
<dbReference type="Proteomes" id="UP001515500">
    <property type="component" value="Chromosome 5"/>
</dbReference>
<dbReference type="Pfam" id="PF00076">
    <property type="entry name" value="RRM_1"/>
    <property type="match status" value="2"/>
</dbReference>
<dbReference type="SUPFAM" id="SSF54928">
    <property type="entry name" value="RNA-binding domain, RBD"/>
    <property type="match status" value="2"/>
</dbReference>
<evidence type="ECO:0000313" key="5">
    <source>
        <dbReference type="RefSeq" id="XP_039123467.1"/>
    </source>
</evidence>
<organism evidence="4 5">
    <name type="scientific">Dioscorea cayennensis subsp. rotundata</name>
    <name type="common">White Guinea yam</name>
    <name type="synonym">Dioscorea rotundata</name>
    <dbReference type="NCBI Taxonomy" id="55577"/>
    <lineage>
        <taxon>Eukaryota</taxon>
        <taxon>Viridiplantae</taxon>
        <taxon>Streptophyta</taxon>
        <taxon>Embryophyta</taxon>
        <taxon>Tracheophyta</taxon>
        <taxon>Spermatophyta</taxon>
        <taxon>Magnoliopsida</taxon>
        <taxon>Liliopsida</taxon>
        <taxon>Dioscoreales</taxon>
        <taxon>Dioscoreaceae</taxon>
        <taxon>Dioscorea</taxon>
    </lineage>
</organism>
<sequence>MIKNTYHGCNKHFAFVEYRDHDCAKYCKEKMSDPTFKLDGNAPTVTYYNPSASQVNSIYVKNLPNNVTEDHLRRPFEHHGKINTVDLPTPKCEYGFVHFSERSAAKKGLRNSERHHLDGRVLECDLGKAQTVKKGAIGPNTQKGPLPPNCPSQMDNMCRSRKCQNCLLILIAWKWKIRRRPAK</sequence>
<dbReference type="PROSITE" id="PS50102">
    <property type="entry name" value="RRM"/>
    <property type="match status" value="1"/>
</dbReference>
<evidence type="ECO:0000256" key="1">
    <source>
        <dbReference type="ARBA" id="ARBA00022884"/>
    </source>
</evidence>
<dbReference type="PANTHER" id="PTHR48024">
    <property type="entry name" value="GEO13361P1-RELATED"/>
    <property type="match status" value="1"/>
</dbReference>
<protein>
    <submittedName>
        <fullName evidence="5">Heterogeneous nuclear ribonucleoprotein Q-like</fullName>
    </submittedName>
</protein>
<keyword evidence="4" id="KW-1185">Reference proteome</keyword>
<feature type="domain" description="RRM" evidence="3">
    <location>
        <begin position="56"/>
        <end position="129"/>
    </location>
</feature>
<dbReference type="AlphaFoldDB" id="A0AB40B869"/>